<gene>
    <name evidence="8" type="ORF">TTRE_0000421901</name>
</gene>
<comment type="subcellular location">
    <subcellularLocation>
        <location evidence="1">Cytoplasm</location>
        <location evidence="1">Cytoskeleton</location>
    </subcellularLocation>
</comment>
<reference evidence="8" key="1">
    <citation type="submission" date="2014-01" db="EMBL/GenBank/DDBJ databases">
        <authorList>
            <person name="Aslett M."/>
        </authorList>
    </citation>
    <scope>NUCLEOTIDE SEQUENCE</scope>
</reference>
<name>A0A077ZBB4_TRITR</name>
<sequence length="599" mass="68558">MHPQVILCAHGITEECRGGIFETLSGHFYSRIDLVKVDLLNGPVGVGINVVWKIFSALRDPKLRCNYATGLPKKNDREYRNKMYRERRENEERERRLNALRMAEEREERSRQLKEVEKARRANELRKRELQRRQAFEERRRHIEETERQKRQQLLEKVMGFKAGVGPSTAGTNACQSRPATAYAFGSSGPRTLAYLEKLDSRYRVYDSKLYGGTSQELSSPRTKAASAASTGRSRTSAPLSSRACRESSGMMSSSVYQGSSRDRRCSQNVRSKGMTVASARRREANLVNQSGTKPPIRDLVREASRQTSATSAVKKALQESRKRAVITGQGDSPVVSVTATNGSSRQVRKTAPHRVDQCDGSRGRQLSPQEDSGVMGSESTSESPVVIVVTPEPGGKEKLEAEPSCENITQTGEPINAVLIEKKEARTEKQQLPRWVKEEPAAVVSSPVVPFNKSGSNKVLTEEEAKAALGERRRIAREQMEREKQLERHREEERQRLEEERLRKEEKESHQLEIACRNEEHRLQLSIEMEDERRENAARELAEATLKKAEAELKIRQQADRMEQERREIEEKRLREEKERVERKKVLHARYLFRFHEM</sequence>
<reference evidence="8" key="2">
    <citation type="submission" date="2014-03" db="EMBL/GenBank/DDBJ databases">
        <title>The whipworm genome and dual-species transcriptomics of an intimate host-pathogen interaction.</title>
        <authorList>
            <person name="Foth B.J."/>
            <person name="Tsai I.J."/>
            <person name="Reid A.J."/>
            <person name="Bancroft A.J."/>
            <person name="Nichol S."/>
            <person name="Tracey A."/>
            <person name="Holroyd N."/>
            <person name="Cotton J.A."/>
            <person name="Stanley E.J."/>
            <person name="Zarowiecki M."/>
            <person name="Liu J.Z."/>
            <person name="Huckvale T."/>
            <person name="Cooper P.J."/>
            <person name="Grencis R.K."/>
            <person name="Berriman M."/>
        </authorList>
    </citation>
    <scope>NUCLEOTIDE SEQUENCE [LARGE SCALE GENOMIC DNA]</scope>
</reference>
<dbReference type="STRING" id="36087.A0A077ZBB4"/>
<feature type="compositionally biased region" description="Basic and acidic residues" evidence="7">
    <location>
        <begin position="354"/>
        <end position="363"/>
    </location>
</feature>
<proteinExistence type="inferred from homology"/>
<evidence type="ECO:0000256" key="6">
    <source>
        <dbReference type="SAM" id="Coils"/>
    </source>
</evidence>
<evidence type="ECO:0000256" key="4">
    <source>
        <dbReference type="ARBA" id="ARBA00023054"/>
    </source>
</evidence>
<keyword evidence="4 6" id="KW-0175">Coiled coil</keyword>
<feature type="compositionally biased region" description="Polar residues" evidence="7">
    <location>
        <begin position="336"/>
        <end position="346"/>
    </location>
</feature>
<evidence type="ECO:0000313" key="9">
    <source>
        <dbReference type="Proteomes" id="UP000030665"/>
    </source>
</evidence>
<evidence type="ECO:0000256" key="5">
    <source>
        <dbReference type="ARBA" id="ARBA00023212"/>
    </source>
</evidence>
<dbReference type="Pfam" id="PF05672">
    <property type="entry name" value="MAP7"/>
    <property type="match status" value="1"/>
</dbReference>
<comment type="similarity">
    <text evidence="2">Belongs to the MAP7 family.</text>
</comment>
<dbReference type="GO" id="GO:0015630">
    <property type="term" value="C:microtubule cytoskeleton"/>
    <property type="evidence" value="ECO:0007669"/>
    <property type="project" value="InterPro"/>
</dbReference>
<dbReference type="InterPro" id="IPR008604">
    <property type="entry name" value="MAP7_fam"/>
</dbReference>
<feature type="compositionally biased region" description="Polar residues" evidence="7">
    <location>
        <begin position="250"/>
        <end position="260"/>
    </location>
</feature>
<feature type="coiled-coil region" evidence="6">
    <location>
        <begin position="102"/>
        <end position="139"/>
    </location>
</feature>
<evidence type="ECO:0000256" key="3">
    <source>
        <dbReference type="ARBA" id="ARBA00022490"/>
    </source>
</evidence>
<organism evidence="8 9">
    <name type="scientific">Trichuris trichiura</name>
    <name type="common">Whipworm</name>
    <name type="synonym">Trichocephalus trichiurus</name>
    <dbReference type="NCBI Taxonomy" id="36087"/>
    <lineage>
        <taxon>Eukaryota</taxon>
        <taxon>Metazoa</taxon>
        <taxon>Ecdysozoa</taxon>
        <taxon>Nematoda</taxon>
        <taxon>Enoplea</taxon>
        <taxon>Dorylaimia</taxon>
        <taxon>Trichinellida</taxon>
        <taxon>Trichuridae</taxon>
        <taxon>Trichuris</taxon>
    </lineage>
</organism>
<evidence type="ECO:0000256" key="2">
    <source>
        <dbReference type="ARBA" id="ARBA00007525"/>
    </source>
</evidence>
<feature type="region of interest" description="Disordered" evidence="7">
    <location>
        <begin position="481"/>
        <end position="508"/>
    </location>
</feature>
<feature type="compositionally biased region" description="Low complexity" evidence="7">
    <location>
        <begin position="222"/>
        <end position="238"/>
    </location>
</feature>
<accession>A0A077ZBB4</accession>
<dbReference type="PANTHER" id="PTHR15073:SF1">
    <property type="entry name" value="RETICULOCYTE-BINDING PROTEIN HOMOLOG 2A"/>
    <property type="match status" value="1"/>
</dbReference>
<keyword evidence="5" id="KW-0206">Cytoskeleton</keyword>
<evidence type="ECO:0000256" key="7">
    <source>
        <dbReference type="SAM" id="MobiDB-lite"/>
    </source>
</evidence>
<protein>
    <submittedName>
        <fullName evidence="8">Uncharacterized protein</fullName>
    </submittedName>
</protein>
<keyword evidence="9" id="KW-1185">Reference proteome</keyword>
<dbReference type="OrthoDB" id="5869075at2759"/>
<feature type="region of interest" description="Disordered" evidence="7">
    <location>
        <begin position="212"/>
        <end position="279"/>
    </location>
</feature>
<dbReference type="AlphaFoldDB" id="A0A077ZBB4"/>
<dbReference type="Proteomes" id="UP000030665">
    <property type="component" value="Unassembled WGS sequence"/>
</dbReference>
<dbReference type="PANTHER" id="PTHR15073">
    <property type="entry name" value="MICROTUBULE-ASSOCIATED PROTEIN"/>
    <property type="match status" value="1"/>
</dbReference>
<dbReference type="GO" id="GO:0000226">
    <property type="term" value="P:microtubule cytoskeleton organization"/>
    <property type="evidence" value="ECO:0007669"/>
    <property type="project" value="InterPro"/>
</dbReference>
<keyword evidence="3" id="KW-0963">Cytoplasm</keyword>
<feature type="region of interest" description="Disordered" evidence="7">
    <location>
        <begin position="320"/>
        <end position="384"/>
    </location>
</feature>
<evidence type="ECO:0000256" key="1">
    <source>
        <dbReference type="ARBA" id="ARBA00004245"/>
    </source>
</evidence>
<dbReference type="InterPro" id="IPR051483">
    <property type="entry name" value="MAP7_domain-containing"/>
</dbReference>
<dbReference type="EMBL" id="HG805994">
    <property type="protein sequence ID" value="CDW55945.1"/>
    <property type="molecule type" value="Genomic_DNA"/>
</dbReference>
<evidence type="ECO:0000313" key="8">
    <source>
        <dbReference type="EMBL" id="CDW55945.1"/>
    </source>
</evidence>